<evidence type="ECO:0008006" key="4">
    <source>
        <dbReference type="Google" id="ProtNLM"/>
    </source>
</evidence>
<accession>A0A8W8NT16</accession>
<feature type="compositionally biased region" description="Basic and acidic residues" evidence="1">
    <location>
        <begin position="778"/>
        <end position="790"/>
    </location>
</feature>
<feature type="compositionally biased region" description="Low complexity" evidence="1">
    <location>
        <begin position="644"/>
        <end position="659"/>
    </location>
</feature>
<dbReference type="InterPro" id="IPR050952">
    <property type="entry name" value="TRIM-NHL_E3_ligases"/>
</dbReference>
<reference evidence="2" key="1">
    <citation type="submission" date="2022-08" db="UniProtKB">
        <authorList>
            <consortium name="EnsemblMetazoa"/>
        </authorList>
    </citation>
    <scope>IDENTIFICATION</scope>
    <source>
        <strain evidence="2">05x7-T-G4-1.051#20</strain>
    </source>
</reference>
<feature type="compositionally biased region" description="Basic and acidic residues" evidence="1">
    <location>
        <begin position="545"/>
        <end position="554"/>
    </location>
</feature>
<dbReference type="Proteomes" id="UP000005408">
    <property type="component" value="Unassembled WGS sequence"/>
</dbReference>
<dbReference type="GO" id="GO:0061630">
    <property type="term" value="F:ubiquitin protein ligase activity"/>
    <property type="evidence" value="ECO:0007669"/>
    <property type="project" value="TreeGrafter"/>
</dbReference>
<dbReference type="SUPFAM" id="SSF101898">
    <property type="entry name" value="NHL repeat"/>
    <property type="match status" value="1"/>
</dbReference>
<protein>
    <recommendedName>
        <fullName evidence="4">Tripartite motif-containing protein 2</fullName>
    </recommendedName>
</protein>
<dbReference type="EnsemblMetazoa" id="G9318.1">
    <property type="protein sequence ID" value="G9318.1:cds"/>
    <property type="gene ID" value="G9318"/>
</dbReference>
<sequence>MTQGKSQGQHVTPSVTMEMTCDNLQHLCCSADGTVWVCRRPQILQLDRKGQTLLLLEVKIEICGLAAGSKDDLIFTDGKNKRLIYTRFDGDIITKKVMSTNDWFPIGICFAENGDIVVGLFLPSARGRVTRYSEDGDVISAVEHDNHGDQLYSFPAFVTENGNGDIVVSDHLRRAVIVVDRWGRYRFTYTADKLNRPDAVPFLPFGVCCDSLLNIIVADSCNDCLHLVSVNGEFLYILLNKSSGLYRPVALSMSKNEKLFVGDRNGIKIFKLDRQQVSTEDRKSSRSNSLSSLEINRVSGSGEKTQMSERVRVGNHPSGSLSLHRSSTEKGISTMADFGRKEQVAVNIQKSQSLRGNQSVPNLNAFIAKQKGEGGSVNKKITQTPQQVHAMTSQSTAVPTNNPNPLHSSSTTLNKAATLPLNTSMTNFNSGMPSPFTFRKTNALTNSSRTMEQSPLSITTSSALTCTTVPKTSISTLSTTTLQPSLSKDPKMTTVSSGATANMKIKESTSSPAVATQVSKSNTSSVSSTKETSGTSKKVPTSKTIPDKSSDKKSSSSPPDSNNESVTKPKAIQSSDRKEATGTPKSSPKKAKSAKSSKDSKEKDTKGMKSSSGTSNNEKGAKAKPISDSKTSQSPGMKEISAGTSNSSSKKTSSSSSSSKDSKEKKTGGQDTRKEPGVVSSSGRDNSQNHVQIHKKTEEVKQNPQSAASSRKPPSTKEISSETKEKTTTIVPLHSESNKTDVVRGNEHSDVCRSVKATEPLSSDTKEISNTVPSGKSRTRDSNIIESTRI</sequence>
<dbReference type="GO" id="GO:0043161">
    <property type="term" value="P:proteasome-mediated ubiquitin-dependent protein catabolic process"/>
    <property type="evidence" value="ECO:0007669"/>
    <property type="project" value="TreeGrafter"/>
</dbReference>
<feature type="compositionally biased region" description="Polar residues" evidence="1">
    <location>
        <begin position="702"/>
        <end position="713"/>
    </location>
</feature>
<evidence type="ECO:0000313" key="3">
    <source>
        <dbReference type="Proteomes" id="UP000005408"/>
    </source>
</evidence>
<dbReference type="InterPro" id="IPR011042">
    <property type="entry name" value="6-blade_b-propeller_TolB-like"/>
</dbReference>
<feature type="compositionally biased region" description="Polar residues" evidence="1">
    <location>
        <begin position="317"/>
        <end position="327"/>
    </location>
</feature>
<feature type="compositionally biased region" description="Basic and acidic residues" evidence="1">
    <location>
        <begin position="736"/>
        <end position="753"/>
    </location>
</feature>
<dbReference type="PANTHER" id="PTHR24104:SF25">
    <property type="entry name" value="PROTEIN LIN-41"/>
    <property type="match status" value="1"/>
</dbReference>
<feature type="region of interest" description="Disordered" evidence="1">
    <location>
        <begin position="482"/>
        <end position="790"/>
    </location>
</feature>
<feature type="compositionally biased region" description="Polar residues" evidence="1">
    <location>
        <begin position="760"/>
        <end position="777"/>
    </location>
</feature>
<evidence type="ECO:0000313" key="2">
    <source>
        <dbReference type="EnsemblMetazoa" id="G9318.1:cds"/>
    </source>
</evidence>
<feature type="compositionally biased region" description="Polar residues" evidence="1">
    <location>
        <begin position="508"/>
        <end position="517"/>
    </location>
</feature>
<feature type="compositionally biased region" description="Basic and acidic residues" evidence="1">
    <location>
        <begin position="660"/>
        <end position="676"/>
    </location>
</feature>
<dbReference type="Gene3D" id="2.120.10.30">
    <property type="entry name" value="TolB, C-terminal domain"/>
    <property type="match status" value="1"/>
</dbReference>
<dbReference type="GO" id="GO:0000209">
    <property type="term" value="P:protein polyubiquitination"/>
    <property type="evidence" value="ECO:0007669"/>
    <property type="project" value="TreeGrafter"/>
</dbReference>
<dbReference type="AlphaFoldDB" id="A0A8W8NT16"/>
<feature type="compositionally biased region" description="Polar residues" evidence="1">
    <location>
        <begin position="679"/>
        <end position="691"/>
    </location>
</feature>
<feature type="compositionally biased region" description="Low complexity" evidence="1">
    <location>
        <begin position="518"/>
        <end position="539"/>
    </location>
</feature>
<feature type="compositionally biased region" description="Polar residues" evidence="1">
    <location>
        <begin position="608"/>
        <end position="618"/>
    </location>
</feature>
<dbReference type="GO" id="GO:0008270">
    <property type="term" value="F:zinc ion binding"/>
    <property type="evidence" value="ECO:0007669"/>
    <property type="project" value="UniProtKB-KW"/>
</dbReference>
<feature type="compositionally biased region" description="Basic and acidic residues" evidence="1">
    <location>
        <begin position="596"/>
        <end position="607"/>
    </location>
</feature>
<keyword evidence="3" id="KW-1185">Reference proteome</keyword>
<dbReference type="PANTHER" id="PTHR24104">
    <property type="entry name" value="E3 UBIQUITIN-PROTEIN LIGASE NHLRC1-RELATED"/>
    <property type="match status" value="1"/>
</dbReference>
<proteinExistence type="predicted"/>
<evidence type="ECO:0000256" key="1">
    <source>
        <dbReference type="SAM" id="MobiDB-lite"/>
    </source>
</evidence>
<name>A0A8W8NT16_MAGGI</name>
<feature type="region of interest" description="Disordered" evidence="1">
    <location>
        <begin position="278"/>
        <end position="327"/>
    </location>
</feature>
<organism evidence="2 3">
    <name type="scientific">Magallana gigas</name>
    <name type="common">Pacific oyster</name>
    <name type="synonym">Crassostrea gigas</name>
    <dbReference type="NCBI Taxonomy" id="29159"/>
    <lineage>
        <taxon>Eukaryota</taxon>
        <taxon>Metazoa</taxon>
        <taxon>Spiralia</taxon>
        <taxon>Lophotrochozoa</taxon>
        <taxon>Mollusca</taxon>
        <taxon>Bivalvia</taxon>
        <taxon>Autobranchia</taxon>
        <taxon>Pteriomorphia</taxon>
        <taxon>Ostreida</taxon>
        <taxon>Ostreoidea</taxon>
        <taxon>Ostreidae</taxon>
        <taxon>Magallana</taxon>
    </lineage>
</organism>